<dbReference type="InterPro" id="IPR012337">
    <property type="entry name" value="RNaseH-like_sf"/>
</dbReference>
<dbReference type="Proteomes" id="UP000324326">
    <property type="component" value="Unassembled WGS sequence"/>
</dbReference>
<evidence type="ECO:0000259" key="1">
    <source>
        <dbReference type="PROSITE" id="PS50879"/>
    </source>
</evidence>
<dbReference type="CDD" id="cd09279">
    <property type="entry name" value="RNase_HI_like"/>
    <property type="match status" value="1"/>
</dbReference>
<dbReference type="GO" id="GO:0004523">
    <property type="term" value="F:RNA-DNA hybrid ribonuclease activity"/>
    <property type="evidence" value="ECO:0007669"/>
    <property type="project" value="UniProtKB-EC"/>
</dbReference>
<evidence type="ECO:0000313" key="2">
    <source>
        <dbReference type="EMBL" id="KAA6451738.1"/>
    </source>
</evidence>
<dbReference type="InterPro" id="IPR053151">
    <property type="entry name" value="RNase_H-like"/>
</dbReference>
<dbReference type="InterPro" id="IPR002156">
    <property type="entry name" value="RNaseH_domain"/>
</dbReference>
<reference evidence="2 3" key="1">
    <citation type="submission" date="2018-08" db="EMBL/GenBank/DDBJ databases">
        <title>Bacillus phenotypic plasticity.</title>
        <authorList>
            <person name="Hurtado E."/>
        </authorList>
    </citation>
    <scope>NUCLEOTIDE SEQUENCE [LARGE SCALE GENOMIC DNA]</scope>
    <source>
        <strain evidence="2 3">427</strain>
    </source>
</reference>
<dbReference type="SUPFAM" id="SSF53098">
    <property type="entry name" value="Ribonuclease H-like"/>
    <property type="match status" value="1"/>
</dbReference>
<protein>
    <submittedName>
        <fullName evidence="2">Ribonuclease HI</fullName>
        <ecNumber evidence="2">3.1.26.4</ecNumber>
    </submittedName>
</protein>
<name>A0A5M8RW67_9BACI</name>
<dbReference type="PANTHER" id="PTHR47723:SF19">
    <property type="entry name" value="POLYNUCLEOTIDYL TRANSFERASE, RIBONUCLEASE H-LIKE SUPERFAMILY PROTEIN"/>
    <property type="match status" value="1"/>
</dbReference>
<dbReference type="Pfam" id="PF13456">
    <property type="entry name" value="RVT_3"/>
    <property type="match status" value="1"/>
</dbReference>
<dbReference type="InterPro" id="IPR036397">
    <property type="entry name" value="RNaseH_sf"/>
</dbReference>
<comment type="caution">
    <text evidence="2">The sequence shown here is derived from an EMBL/GenBank/DDBJ whole genome shotgun (WGS) entry which is preliminary data.</text>
</comment>
<accession>A0A5M8RW67</accession>
<dbReference type="Gene3D" id="3.30.420.10">
    <property type="entry name" value="Ribonuclease H-like superfamily/Ribonuclease H"/>
    <property type="match status" value="1"/>
</dbReference>
<dbReference type="EC" id="3.1.26.4" evidence="2"/>
<dbReference type="RefSeq" id="WP_148957590.1">
    <property type="nucleotide sequence ID" value="NZ_JAYLVX010000001.1"/>
</dbReference>
<dbReference type="EMBL" id="QSND01000002">
    <property type="protein sequence ID" value="KAA6451738.1"/>
    <property type="molecule type" value="Genomic_DNA"/>
</dbReference>
<dbReference type="STRING" id="1925020.BTA30_21630"/>
<dbReference type="AlphaFoldDB" id="A0A5M8RW67"/>
<dbReference type="PANTHER" id="PTHR47723">
    <property type="entry name" value="OS05G0353850 PROTEIN"/>
    <property type="match status" value="1"/>
</dbReference>
<evidence type="ECO:0000313" key="3">
    <source>
        <dbReference type="Proteomes" id="UP000324326"/>
    </source>
</evidence>
<dbReference type="PROSITE" id="PS50879">
    <property type="entry name" value="RNASE_H_1"/>
    <property type="match status" value="1"/>
</dbReference>
<dbReference type="GO" id="GO:0003676">
    <property type="term" value="F:nucleic acid binding"/>
    <property type="evidence" value="ECO:0007669"/>
    <property type="project" value="InterPro"/>
</dbReference>
<organism evidence="2 3">
    <name type="scientific">Bacillus swezeyi</name>
    <dbReference type="NCBI Taxonomy" id="1925020"/>
    <lineage>
        <taxon>Bacteria</taxon>
        <taxon>Bacillati</taxon>
        <taxon>Bacillota</taxon>
        <taxon>Bacilli</taxon>
        <taxon>Bacillales</taxon>
        <taxon>Bacillaceae</taxon>
        <taxon>Bacillus</taxon>
    </lineage>
</organism>
<gene>
    <name evidence="2" type="primary">rnhA</name>
    <name evidence="2" type="ORF">DX927_13525</name>
</gene>
<feature type="domain" description="RNase H type-1" evidence="1">
    <location>
        <begin position="1"/>
        <end position="127"/>
    </location>
</feature>
<keyword evidence="2" id="KW-0378">Hydrolase</keyword>
<sequence length="132" mass="14726">MPVEVYVDGASAGDPGLSGLGIFIKNGGKSESFSLPAGRLSNHEAEFMALIEGMKLCAERRYRIVSFRTDSQIVERAADLEFVKNEAFKPYLDDILRLKSHFDLFFIKWVPSKANQTADKLAKKAILLNQSE</sequence>
<proteinExistence type="predicted"/>